<organism evidence="1 2">
    <name type="scientific">Pokkaliibacter plantistimulans</name>
    <dbReference type="NCBI Taxonomy" id="1635171"/>
    <lineage>
        <taxon>Bacteria</taxon>
        <taxon>Pseudomonadati</taxon>
        <taxon>Pseudomonadota</taxon>
        <taxon>Gammaproteobacteria</taxon>
        <taxon>Oceanospirillales</taxon>
        <taxon>Balneatrichaceae</taxon>
        <taxon>Pokkaliibacter</taxon>
    </lineage>
</organism>
<sequence>MREASGGWSRYSRNGNARAALTYRGLQQGPIDGQYLQTVPVILGVTFKAPVLTASIPEQRHTQHQPEYLLTGQSAAPKGGLAEKVEGRLDALDADMPGKGAEIGERVPLFHVEQGLQNRHRESGIQ</sequence>
<proteinExistence type="predicted"/>
<dbReference type="Proteomes" id="UP000248090">
    <property type="component" value="Unassembled WGS sequence"/>
</dbReference>
<protein>
    <submittedName>
        <fullName evidence="1">Uncharacterized protein</fullName>
    </submittedName>
</protein>
<dbReference type="EMBL" id="LAPT01000044">
    <property type="protein sequence ID" value="PXF31330.1"/>
    <property type="molecule type" value="Genomic_DNA"/>
</dbReference>
<reference evidence="1 2" key="1">
    <citation type="submission" date="2015-03" db="EMBL/GenBank/DDBJ databases">
        <authorList>
            <person name="Krishnan R."/>
            <person name="Midha S."/>
            <person name="Patil P.B."/>
            <person name="Rameshkumar N."/>
        </authorList>
    </citation>
    <scope>NUCLEOTIDE SEQUENCE [LARGE SCALE GENOMIC DNA]</scope>
    <source>
        <strain evidence="1 2">L1E11</strain>
    </source>
</reference>
<accession>A0ABX5LXD7</accession>
<gene>
    <name evidence="1" type="ORF">WH50_10400</name>
</gene>
<comment type="caution">
    <text evidence="1">The sequence shown here is derived from an EMBL/GenBank/DDBJ whole genome shotgun (WGS) entry which is preliminary data.</text>
</comment>
<evidence type="ECO:0000313" key="2">
    <source>
        <dbReference type="Proteomes" id="UP000248090"/>
    </source>
</evidence>
<name>A0ABX5LXD7_9GAMM</name>
<keyword evidence="2" id="KW-1185">Reference proteome</keyword>
<evidence type="ECO:0000313" key="1">
    <source>
        <dbReference type="EMBL" id="PXF31330.1"/>
    </source>
</evidence>